<dbReference type="AlphaFoldDB" id="A0AAD9QIQ6"/>
<reference evidence="2" key="2">
    <citation type="journal article" date="2023" name="Science">
        <title>Genomic signatures of disease resistance in endangered staghorn corals.</title>
        <authorList>
            <person name="Vollmer S.V."/>
            <person name="Selwyn J.D."/>
            <person name="Despard B.A."/>
            <person name="Roesel C.L."/>
        </authorList>
    </citation>
    <scope>NUCLEOTIDE SEQUENCE</scope>
    <source>
        <strain evidence="2">K2</strain>
    </source>
</reference>
<reference evidence="2" key="1">
    <citation type="journal article" date="2023" name="G3 (Bethesda)">
        <title>Whole genome assembly and annotation of the endangered Caribbean coral Acropora cervicornis.</title>
        <authorList>
            <person name="Selwyn J.D."/>
            <person name="Vollmer S.V."/>
        </authorList>
    </citation>
    <scope>NUCLEOTIDE SEQUENCE</scope>
    <source>
        <strain evidence="2">K2</strain>
    </source>
</reference>
<feature type="compositionally biased region" description="Basic and acidic residues" evidence="1">
    <location>
        <begin position="20"/>
        <end position="32"/>
    </location>
</feature>
<feature type="region of interest" description="Disordered" evidence="1">
    <location>
        <begin position="1"/>
        <end position="87"/>
    </location>
</feature>
<evidence type="ECO:0000313" key="3">
    <source>
        <dbReference type="Proteomes" id="UP001249851"/>
    </source>
</evidence>
<feature type="region of interest" description="Disordered" evidence="1">
    <location>
        <begin position="181"/>
        <end position="220"/>
    </location>
</feature>
<name>A0AAD9QIQ6_ACRCE</name>
<organism evidence="2 3">
    <name type="scientific">Acropora cervicornis</name>
    <name type="common">Staghorn coral</name>
    <dbReference type="NCBI Taxonomy" id="6130"/>
    <lineage>
        <taxon>Eukaryota</taxon>
        <taxon>Metazoa</taxon>
        <taxon>Cnidaria</taxon>
        <taxon>Anthozoa</taxon>
        <taxon>Hexacorallia</taxon>
        <taxon>Scleractinia</taxon>
        <taxon>Astrocoeniina</taxon>
        <taxon>Acroporidae</taxon>
        <taxon>Acropora</taxon>
    </lineage>
</organism>
<feature type="compositionally biased region" description="Basic and acidic residues" evidence="1">
    <location>
        <begin position="129"/>
        <end position="138"/>
    </location>
</feature>
<dbReference type="Proteomes" id="UP001249851">
    <property type="component" value="Unassembled WGS sequence"/>
</dbReference>
<feature type="region of interest" description="Disordered" evidence="1">
    <location>
        <begin position="102"/>
        <end position="138"/>
    </location>
</feature>
<sequence>MKNIIPEKSGDYQPKIQALQRDEGRRERKERGNLQLLSRKPEAAKEEKQLQRKATRPERKFSQQISKVTCEKGKKKKKKKKRTTTQKVRCCRKEFVAADTEAKIDFLPQVEQDETRQKENFKEDDEQSNAEKSKCDALSEEVRRLKEISGHVRHYAERENQSWEKEIQEWKTKSEKYEQENQALQKSLGSAMEKQERLEVLSTKYPALPGPSSEKRHPLP</sequence>
<protein>
    <submittedName>
        <fullName evidence="2">Uncharacterized protein</fullName>
    </submittedName>
</protein>
<accession>A0AAD9QIQ6</accession>
<evidence type="ECO:0000256" key="1">
    <source>
        <dbReference type="SAM" id="MobiDB-lite"/>
    </source>
</evidence>
<proteinExistence type="predicted"/>
<gene>
    <name evidence="2" type="ORF">P5673_014751</name>
</gene>
<keyword evidence="3" id="KW-1185">Reference proteome</keyword>
<feature type="compositionally biased region" description="Basic residues" evidence="1">
    <location>
        <begin position="73"/>
        <end position="84"/>
    </location>
</feature>
<evidence type="ECO:0000313" key="2">
    <source>
        <dbReference type="EMBL" id="KAK2562013.1"/>
    </source>
</evidence>
<comment type="caution">
    <text evidence="2">The sequence shown here is derived from an EMBL/GenBank/DDBJ whole genome shotgun (WGS) entry which is preliminary data.</text>
</comment>
<dbReference type="EMBL" id="JARQWQ010000030">
    <property type="protein sequence ID" value="KAK2562013.1"/>
    <property type="molecule type" value="Genomic_DNA"/>
</dbReference>
<feature type="compositionally biased region" description="Basic and acidic residues" evidence="1">
    <location>
        <begin position="39"/>
        <end position="61"/>
    </location>
</feature>